<feature type="transmembrane region" description="Helical" evidence="7">
    <location>
        <begin position="180"/>
        <end position="198"/>
    </location>
</feature>
<dbReference type="Proteomes" id="UP000007374">
    <property type="component" value="Unassembled WGS sequence"/>
</dbReference>
<feature type="transmembrane region" description="Helical" evidence="7">
    <location>
        <begin position="146"/>
        <end position="168"/>
    </location>
</feature>
<evidence type="ECO:0000256" key="6">
    <source>
        <dbReference type="ARBA" id="ARBA00023136"/>
    </source>
</evidence>
<feature type="transmembrane region" description="Helical" evidence="7">
    <location>
        <begin position="38"/>
        <end position="57"/>
    </location>
</feature>
<evidence type="ECO:0000313" key="9">
    <source>
        <dbReference type="EMBL" id="EKF44182.1"/>
    </source>
</evidence>
<accession>K2PSW5</accession>
<protein>
    <submittedName>
        <fullName evidence="9">Acyltransferase 3</fullName>
    </submittedName>
</protein>
<evidence type="ECO:0000256" key="2">
    <source>
        <dbReference type="ARBA" id="ARBA00007400"/>
    </source>
</evidence>
<keyword evidence="4 7" id="KW-0812">Transmembrane</keyword>
<feature type="transmembrane region" description="Helical" evidence="7">
    <location>
        <begin position="78"/>
        <end position="95"/>
    </location>
</feature>
<feature type="domain" description="Acyltransferase 3" evidence="8">
    <location>
        <begin position="5"/>
        <end position="322"/>
    </location>
</feature>
<dbReference type="RefSeq" id="WP_009449260.1">
    <property type="nucleotide sequence ID" value="NZ_AMSI01000001.1"/>
</dbReference>
<evidence type="ECO:0000313" key="10">
    <source>
        <dbReference type="Proteomes" id="UP000007374"/>
    </source>
</evidence>
<dbReference type="InterPro" id="IPR002656">
    <property type="entry name" value="Acyl_transf_3_dom"/>
</dbReference>
<feature type="transmembrane region" description="Helical" evidence="7">
    <location>
        <begin position="272"/>
        <end position="297"/>
    </location>
</feature>
<dbReference type="PANTHER" id="PTHR40074:SF2">
    <property type="entry name" value="O-ACETYLTRANSFERASE WECH"/>
    <property type="match status" value="1"/>
</dbReference>
<dbReference type="Pfam" id="PF01757">
    <property type="entry name" value="Acyl_transf_3"/>
    <property type="match status" value="1"/>
</dbReference>
<feature type="transmembrane region" description="Helical" evidence="7">
    <location>
        <begin position="303"/>
        <end position="326"/>
    </location>
</feature>
<dbReference type="GO" id="GO:0005886">
    <property type="term" value="C:plasma membrane"/>
    <property type="evidence" value="ECO:0007669"/>
    <property type="project" value="UniProtKB-SubCell"/>
</dbReference>
<dbReference type="GO" id="GO:0009246">
    <property type="term" value="P:enterobacterial common antigen biosynthetic process"/>
    <property type="evidence" value="ECO:0007669"/>
    <property type="project" value="TreeGrafter"/>
</dbReference>
<dbReference type="PANTHER" id="PTHR40074">
    <property type="entry name" value="O-ACETYLTRANSFERASE WECH"/>
    <property type="match status" value="1"/>
</dbReference>
<evidence type="ECO:0000256" key="1">
    <source>
        <dbReference type="ARBA" id="ARBA00004651"/>
    </source>
</evidence>
<dbReference type="GO" id="GO:0016413">
    <property type="term" value="F:O-acetyltransferase activity"/>
    <property type="evidence" value="ECO:0007669"/>
    <property type="project" value="TreeGrafter"/>
</dbReference>
<evidence type="ECO:0000256" key="7">
    <source>
        <dbReference type="SAM" id="Phobius"/>
    </source>
</evidence>
<keyword evidence="6 7" id="KW-0472">Membrane</keyword>
<feature type="transmembrane region" description="Helical" evidence="7">
    <location>
        <begin position="236"/>
        <end position="260"/>
    </location>
</feature>
<keyword evidence="9" id="KW-0012">Acyltransferase</keyword>
<keyword evidence="5 7" id="KW-1133">Transmembrane helix</keyword>
<keyword evidence="3" id="KW-1003">Cell membrane</keyword>
<dbReference type="PATRIC" id="fig|1231190.3.peg.113"/>
<feature type="transmembrane region" description="Helical" evidence="7">
    <location>
        <begin position="115"/>
        <end position="139"/>
    </location>
</feature>
<evidence type="ECO:0000256" key="3">
    <source>
        <dbReference type="ARBA" id="ARBA00022475"/>
    </source>
</evidence>
<gene>
    <name evidence="9" type="ORF">NA8A_00530</name>
</gene>
<evidence type="ECO:0000256" key="5">
    <source>
        <dbReference type="ARBA" id="ARBA00022989"/>
    </source>
</evidence>
<comment type="subcellular location">
    <subcellularLocation>
        <location evidence="1">Cell membrane</location>
        <topology evidence="1">Multi-pass membrane protein</topology>
    </subcellularLocation>
</comment>
<comment type="similarity">
    <text evidence="2">Belongs to the acyltransferase 3 family.</text>
</comment>
<proteinExistence type="inferred from homology"/>
<keyword evidence="9" id="KW-0808">Transferase</keyword>
<feature type="transmembrane region" description="Helical" evidence="7">
    <location>
        <begin position="7"/>
        <end position="26"/>
    </location>
</feature>
<evidence type="ECO:0000256" key="4">
    <source>
        <dbReference type="ARBA" id="ARBA00022692"/>
    </source>
</evidence>
<sequence>MRLSSISYFRAIAIILIVAGHCYPTVDLELVSWPTRYAANLLTGGTTFFVFISGYMFNHVFAPRFEYRQFMAAKCRNVLMPYLALAVPMSIYFVLRHPQDMAEVLGPADPALQTVKALATGYPLVGYWFIPFILVMFLASPLHMRFIALAPMVRVAVVFLSLIVALFVQRPVENLNVFQSVLYFTPVYLFGILASIYREPVLAALRGREYLLFAMAFAIAAVQTSMGLQGNGHKPMFTFAGIDLMLLQKLFLTIAIYATLERCSVLHSQSLLLVSEASFAIFFLHPIVLILLGWVHATHLTGWPWVDLVLVSMETVMICVAIAVTARRFLSHRSRLLLGY</sequence>
<dbReference type="STRING" id="721133.SAMN05216176_102105"/>
<feature type="transmembrane region" description="Helical" evidence="7">
    <location>
        <begin position="210"/>
        <end position="230"/>
    </location>
</feature>
<dbReference type="OrthoDB" id="7579632at2"/>
<comment type="caution">
    <text evidence="9">The sequence shown here is derived from an EMBL/GenBank/DDBJ whole genome shotgun (WGS) entry which is preliminary data.</text>
</comment>
<keyword evidence="10" id="KW-1185">Reference proteome</keyword>
<organism evidence="9 10">
    <name type="scientific">Nitratireductor indicus C115</name>
    <dbReference type="NCBI Taxonomy" id="1231190"/>
    <lineage>
        <taxon>Bacteria</taxon>
        <taxon>Pseudomonadati</taxon>
        <taxon>Pseudomonadota</taxon>
        <taxon>Alphaproteobacteria</taxon>
        <taxon>Hyphomicrobiales</taxon>
        <taxon>Phyllobacteriaceae</taxon>
        <taxon>Nitratireductor</taxon>
    </lineage>
</organism>
<dbReference type="AlphaFoldDB" id="K2PSW5"/>
<dbReference type="EMBL" id="AMSI01000001">
    <property type="protein sequence ID" value="EKF44182.1"/>
    <property type="molecule type" value="Genomic_DNA"/>
</dbReference>
<dbReference type="eggNOG" id="COG1835">
    <property type="taxonomic scope" value="Bacteria"/>
</dbReference>
<evidence type="ECO:0000259" key="8">
    <source>
        <dbReference type="Pfam" id="PF01757"/>
    </source>
</evidence>
<name>K2PSW5_9HYPH</name>
<reference evidence="9 10" key="1">
    <citation type="journal article" date="2012" name="J. Bacteriol.">
        <title>Genome Sequence of Nitratireductor indicus Type Strain C115.</title>
        <authorList>
            <person name="Lai Q."/>
            <person name="Li G."/>
            <person name="Yu Z."/>
            <person name="Shao Z."/>
        </authorList>
    </citation>
    <scope>NUCLEOTIDE SEQUENCE [LARGE SCALE GENOMIC DNA]</scope>
    <source>
        <strain evidence="9 10">C115</strain>
    </source>
</reference>